<gene>
    <name evidence="2" type="ORF">DOS83_12770</name>
</gene>
<evidence type="ECO:0000313" key="2">
    <source>
        <dbReference type="EMBL" id="REH90085.1"/>
    </source>
</evidence>
<feature type="transmembrane region" description="Helical" evidence="1">
    <location>
        <begin position="192"/>
        <end position="213"/>
    </location>
</feature>
<dbReference type="Proteomes" id="UP000256562">
    <property type="component" value="Unassembled WGS sequence"/>
</dbReference>
<comment type="caution">
    <text evidence="2">The sequence shown here is derived from an EMBL/GenBank/DDBJ whole genome shotgun (WGS) entry which is preliminary data.</text>
</comment>
<dbReference type="AlphaFoldDB" id="A0A3E0ILG3"/>
<keyword evidence="1" id="KW-0472">Membrane</keyword>
<evidence type="ECO:0000313" key="3">
    <source>
        <dbReference type="Proteomes" id="UP000256562"/>
    </source>
</evidence>
<keyword evidence="1" id="KW-1133">Transmembrane helix</keyword>
<protein>
    <submittedName>
        <fullName evidence="2">Uncharacterized protein</fullName>
    </submittedName>
</protein>
<organism evidence="2 3">
    <name type="scientific">Staphylococcus felis</name>
    <dbReference type="NCBI Taxonomy" id="46127"/>
    <lineage>
        <taxon>Bacteria</taxon>
        <taxon>Bacillati</taxon>
        <taxon>Bacillota</taxon>
        <taxon>Bacilli</taxon>
        <taxon>Bacillales</taxon>
        <taxon>Staphylococcaceae</taxon>
        <taxon>Staphylococcus</taxon>
    </lineage>
</organism>
<dbReference type="EMBL" id="QKXQ01000635">
    <property type="protein sequence ID" value="REH90085.1"/>
    <property type="molecule type" value="Genomic_DNA"/>
</dbReference>
<accession>A0A3E0ILG3</accession>
<feature type="transmembrane region" description="Helical" evidence="1">
    <location>
        <begin position="21"/>
        <end position="43"/>
    </location>
</feature>
<dbReference type="RefSeq" id="WP_116095284.1">
    <property type="nucleotide sequence ID" value="NZ_QKXN01000070.1"/>
</dbReference>
<feature type="transmembrane region" description="Helical" evidence="1">
    <location>
        <begin position="219"/>
        <end position="242"/>
    </location>
</feature>
<feature type="transmembrane region" description="Helical" evidence="1">
    <location>
        <begin position="55"/>
        <end position="75"/>
    </location>
</feature>
<feature type="transmembrane region" description="Helical" evidence="1">
    <location>
        <begin position="95"/>
        <end position="114"/>
    </location>
</feature>
<name>A0A3E0ILG3_9STAP</name>
<evidence type="ECO:0000256" key="1">
    <source>
        <dbReference type="SAM" id="Phobius"/>
    </source>
</evidence>
<sequence>MQNIDMAIKNALNEENPYFKIVWYIVAAVMFFITIFVKVFPLLKSSKRTSIYSERLKIISFPLIAMISISIAFGVLQNSIFDFIHLFNLKGLSILYAYVLSIMFLVLMFLYLIIGLTNPDKKNVIYSDYTKGSNINYELLKEQRKLEKLTIDKFLTSHYPNKCLNPLLKRFSTSRNNIKDYKFLRATKIHLFIHRFIIVLGSYYVGILGYFLFKLPFKIESLAIVAFIIILLIAIINTLYILNISMKNYDHLKHYREENEDDDKEG</sequence>
<proteinExistence type="predicted"/>
<reference evidence="2 3" key="1">
    <citation type="journal article" date="2018" name="Vet. Microbiol.">
        <title>Characterisation of Staphylococcus felis isolated from cats using whole genome sequencing.</title>
        <authorList>
            <person name="Worthing K."/>
            <person name="Pang S."/>
            <person name="Trott D.J."/>
            <person name="Abraham S."/>
            <person name="Coombs G.W."/>
            <person name="Jordan D."/>
            <person name="McIntyre L."/>
            <person name="Davies M.R."/>
            <person name="Norris J."/>
        </authorList>
    </citation>
    <scope>NUCLEOTIDE SEQUENCE [LARGE SCALE GENOMIC DNA]</scope>
    <source>
        <strain evidence="2 3">F9</strain>
    </source>
</reference>
<keyword evidence="1" id="KW-0812">Transmembrane</keyword>